<sequence length="166" mass="17439">MSLPENNIAPEPKPLVDTLKEQRNAAPGTGTRAIKMFDADAYRAIVWILVAAIAVIVWFSTPAVSDPGAGKIGMTSAKVIKAGNDANTQGAPQQQVVNGWYVADALPVISDQIAGVHTAVANNRFPALALVFGLGFCIDVVGRSFGAIRNRRVAAESRVEGTALTI</sequence>
<accession>A0ABS4W9R3</accession>
<dbReference type="EMBL" id="JAGIOE010000001">
    <property type="protein sequence ID" value="MBP2372935.1"/>
    <property type="molecule type" value="Genomic_DNA"/>
</dbReference>
<gene>
    <name evidence="2" type="ORF">JOF46_000847</name>
</gene>
<feature type="transmembrane region" description="Helical" evidence="1">
    <location>
        <begin position="125"/>
        <end position="142"/>
    </location>
</feature>
<keyword evidence="3" id="KW-1185">Reference proteome</keyword>
<keyword evidence="1" id="KW-0472">Membrane</keyword>
<proteinExistence type="predicted"/>
<dbReference type="Proteomes" id="UP000766570">
    <property type="component" value="Unassembled WGS sequence"/>
</dbReference>
<feature type="transmembrane region" description="Helical" evidence="1">
    <location>
        <begin position="41"/>
        <end position="59"/>
    </location>
</feature>
<keyword evidence="1" id="KW-1133">Transmembrane helix</keyword>
<organism evidence="2 3">
    <name type="scientific">Paeniglutamicibacter psychrophenolicus</name>
    <dbReference type="NCBI Taxonomy" id="257454"/>
    <lineage>
        <taxon>Bacteria</taxon>
        <taxon>Bacillati</taxon>
        <taxon>Actinomycetota</taxon>
        <taxon>Actinomycetes</taxon>
        <taxon>Micrococcales</taxon>
        <taxon>Micrococcaceae</taxon>
        <taxon>Paeniglutamicibacter</taxon>
    </lineage>
</organism>
<evidence type="ECO:0000256" key="1">
    <source>
        <dbReference type="SAM" id="Phobius"/>
    </source>
</evidence>
<reference evidence="2 3" key="1">
    <citation type="submission" date="2021-03" db="EMBL/GenBank/DDBJ databases">
        <title>Sequencing the genomes of 1000 actinobacteria strains.</title>
        <authorList>
            <person name="Klenk H.-P."/>
        </authorList>
    </citation>
    <scope>NUCLEOTIDE SEQUENCE [LARGE SCALE GENOMIC DNA]</scope>
    <source>
        <strain evidence="2 3">DSM 15454</strain>
    </source>
</reference>
<evidence type="ECO:0000313" key="3">
    <source>
        <dbReference type="Proteomes" id="UP000766570"/>
    </source>
</evidence>
<protein>
    <submittedName>
        <fullName evidence="2">Uncharacterized protein</fullName>
    </submittedName>
</protein>
<comment type="caution">
    <text evidence="2">The sequence shown here is derived from an EMBL/GenBank/DDBJ whole genome shotgun (WGS) entry which is preliminary data.</text>
</comment>
<evidence type="ECO:0000313" key="2">
    <source>
        <dbReference type="EMBL" id="MBP2372935.1"/>
    </source>
</evidence>
<dbReference type="RefSeq" id="WP_209906183.1">
    <property type="nucleotide sequence ID" value="NZ_BAAAMI010000019.1"/>
</dbReference>
<name>A0ABS4W9R3_9MICC</name>
<keyword evidence="1" id="KW-0812">Transmembrane</keyword>